<feature type="transmembrane region" description="Helical" evidence="2">
    <location>
        <begin position="27"/>
        <end position="49"/>
    </location>
</feature>
<keyword evidence="2" id="KW-0472">Membrane</keyword>
<dbReference type="Proteomes" id="UP000245999">
    <property type="component" value="Chromosome"/>
</dbReference>
<organism evidence="3 4">
    <name type="scientific">Hymenobacter nivis</name>
    <dbReference type="NCBI Taxonomy" id="1850093"/>
    <lineage>
        <taxon>Bacteria</taxon>
        <taxon>Pseudomonadati</taxon>
        <taxon>Bacteroidota</taxon>
        <taxon>Cytophagia</taxon>
        <taxon>Cytophagales</taxon>
        <taxon>Hymenobacteraceae</taxon>
        <taxon>Hymenobacter</taxon>
    </lineage>
</organism>
<evidence type="ECO:0000256" key="2">
    <source>
        <dbReference type="SAM" id="Phobius"/>
    </source>
</evidence>
<dbReference type="AlphaFoldDB" id="A0A2Z3GYA7"/>
<protein>
    <submittedName>
        <fullName evidence="3">Uncharacterized protein</fullName>
    </submittedName>
</protein>
<evidence type="ECO:0000313" key="3">
    <source>
        <dbReference type="EMBL" id="AWM34384.1"/>
    </source>
</evidence>
<keyword evidence="2" id="KW-1133">Transmembrane helix</keyword>
<gene>
    <name evidence="3" type="ORF">DDQ68_17285</name>
</gene>
<dbReference type="OrthoDB" id="1801976at2"/>
<accession>A0A2Z3GYA7</accession>
<dbReference type="RefSeq" id="WP_109657422.1">
    <property type="nucleotide sequence ID" value="NZ_CP029145.1"/>
</dbReference>
<evidence type="ECO:0000256" key="1">
    <source>
        <dbReference type="SAM" id="MobiDB-lite"/>
    </source>
</evidence>
<name>A0A2Z3GYA7_9BACT</name>
<feature type="transmembrane region" description="Helical" evidence="2">
    <location>
        <begin position="70"/>
        <end position="88"/>
    </location>
</feature>
<keyword evidence="4" id="KW-1185">Reference proteome</keyword>
<feature type="transmembrane region" description="Helical" evidence="2">
    <location>
        <begin position="159"/>
        <end position="181"/>
    </location>
</feature>
<sequence length="405" mass="43017">MPVATWVAVWAPWAIYRHFNQSPHPQWFSNGLSGALLTVGPLAFLFYLVRGAYIIGLNRPDGTFSLAWKIMVALVLPVLGLLVNKELFLDGLGGGTKNGTSGDFSSPWFFGLAVLNGVLLCCPAPARPGWHLALLAGRSVLLGYMAYFFLVFLPFLPLSVLAVVAIGTGFLMLTPLVVLVVHIRALDDDAAALGNTARGPAPAPGATATPGGTVVYVGAAAKQRRPLMQRRPYYHFLLDVSAGKAGRKPAYKQWVTRFLQARPGLGAPRFTLVNTCATPVPAGRDWQSQLDAFPNAGGCYLTGAVQRVLADAQLHPAPSYPVLVVVTGSLAQAVLAPDFADLAPAYPEGDGFLVLVPYGAPKPARCATRLRRPWPPPGPRPAGPCAPGPRPPIPRPTYPTTACPP</sequence>
<evidence type="ECO:0000313" key="4">
    <source>
        <dbReference type="Proteomes" id="UP000245999"/>
    </source>
</evidence>
<reference evidence="4" key="1">
    <citation type="submission" date="2018-04" db="EMBL/GenBank/DDBJ databases">
        <title>Complete genome of Antarctic heterotrophic bacterium Hymenobacter nivis.</title>
        <authorList>
            <person name="Terashima M."/>
        </authorList>
    </citation>
    <scope>NUCLEOTIDE SEQUENCE [LARGE SCALE GENOMIC DNA]</scope>
    <source>
        <strain evidence="4">NBRC 111535</strain>
    </source>
</reference>
<feature type="compositionally biased region" description="Pro residues" evidence="1">
    <location>
        <begin position="373"/>
        <end position="405"/>
    </location>
</feature>
<dbReference type="KEGG" id="hnv:DDQ68_17285"/>
<feature type="region of interest" description="Disordered" evidence="1">
    <location>
        <begin position="369"/>
        <end position="405"/>
    </location>
</feature>
<feature type="transmembrane region" description="Helical" evidence="2">
    <location>
        <begin position="133"/>
        <end position="153"/>
    </location>
</feature>
<dbReference type="EMBL" id="CP029145">
    <property type="protein sequence ID" value="AWM34384.1"/>
    <property type="molecule type" value="Genomic_DNA"/>
</dbReference>
<feature type="transmembrane region" description="Helical" evidence="2">
    <location>
        <begin position="108"/>
        <end position="126"/>
    </location>
</feature>
<keyword evidence="2" id="KW-0812">Transmembrane</keyword>
<proteinExistence type="predicted"/>